<keyword evidence="3 5" id="KW-1133">Transmembrane helix</keyword>
<proteinExistence type="predicted"/>
<keyword evidence="6" id="KW-0762">Sugar transport</keyword>
<feature type="transmembrane region" description="Helical" evidence="5">
    <location>
        <begin position="38"/>
        <end position="58"/>
    </location>
</feature>
<dbReference type="InterPro" id="IPR047662">
    <property type="entry name" value="SemiSWEET"/>
</dbReference>
<gene>
    <name evidence="6" type="ORF">FGKAn22_15890</name>
</gene>
<dbReference type="InterPro" id="IPR006603">
    <property type="entry name" value="PQ-loop_rpt"/>
</dbReference>
<dbReference type="GO" id="GO:0016020">
    <property type="term" value="C:membrane"/>
    <property type="evidence" value="ECO:0007669"/>
    <property type="project" value="UniProtKB-SubCell"/>
</dbReference>
<evidence type="ECO:0000256" key="4">
    <source>
        <dbReference type="ARBA" id="ARBA00023136"/>
    </source>
</evidence>
<dbReference type="Gene3D" id="1.20.1280.290">
    <property type="match status" value="1"/>
</dbReference>
<evidence type="ECO:0000313" key="6">
    <source>
        <dbReference type="EMBL" id="BBI99896.1"/>
    </source>
</evidence>
<dbReference type="KEGG" id="fku:FGKAn22_15890"/>
<dbReference type="RefSeq" id="WP_212785159.1">
    <property type="nucleotide sequence ID" value="NZ_AP019536.1"/>
</dbReference>
<keyword evidence="7" id="KW-1185">Reference proteome</keyword>
<feature type="transmembrane region" description="Helical" evidence="5">
    <location>
        <begin position="6"/>
        <end position="26"/>
    </location>
</feature>
<dbReference type="Pfam" id="PF04193">
    <property type="entry name" value="PQ-loop"/>
    <property type="match status" value="1"/>
</dbReference>
<protein>
    <submittedName>
        <fullName evidence="6">Sugar transporter SemiSWEET</fullName>
    </submittedName>
</protein>
<name>A0AAN1T0E8_9PROT</name>
<sequence>MNTDLSTLLGYPAAFLTTVAFVPQAWQSWHTRDLSGISLPMYALFTLGVALWLGYGLAIGSTPVIAANAVTLMLASVVLWLKIVEMRREQAIEER</sequence>
<dbReference type="EMBL" id="AP019536">
    <property type="protein sequence ID" value="BBI99896.1"/>
    <property type="molecule type" value="Genomic_DNA"/>
</dbReference>
<dbReference type="Proteomes" id="UP001319121">
    <property type="component" value="Chromosome"/>
</dbReference>
<evidence type="ECO:0000256" key="2">
    <source>
        <dbReference type="ARBA" id="ARBA00022692"/>
    </source>
</evidence>
<comment type="subcellular location">
    <subcellularLocation>
        <location evidence="1">Membrane</location>
        <topology evidence="1">Multi-pass membrane protein</topology>
    </subcellularLocation>
</comment>
<dbReference type="AlphaFoldDB" id="A0AAN1T0E8"/>
<accession>A0AAN1T0E8</accession>
<evidence type="ECO:0000313" key="7">
    <source>
        <dbReference type="Proteomes" id="UP001319121"/>
    </source>
</evidence>
<reference evidence="6 7" key="1">
    <citation type="submission" date="2019-03" db="EMBL/GenBank/DDBJ databases">
        <title>Complete genome sequence of Ferrigenium kumadai strain An22, a microaerophilic iron-oxidizing bacterium isolated from a paddy field soil.</title>
        <authorList>
            <person name="Watanabe T."/>
            <person name="Asakawa S."/>
        </authorList>
    </citation>
    <scope>NUCLEOTIDE SEQUENCE [LARGE SCALE GENOMIC DNA]</scope>
    <source>
        <strain evidence="6 7">An22</strain>
    </source>
</reference>
<keyword evidence="4 5" id="KW-0472">Membrane</keyword>
<keyword evidence="6" id="KW-0813">Transport</keyword>
<evidence type="ECO:0000256" key="1">
    <source>
        <dbReference type="ARBA" id="ARBA00004141"/>
    </source>
</evidence>
<dbReference type="NCBIfam" id="NF037968">
    <property type="entry name" value="SemiSWEET_2"/>
    <property type="match status" value="1"/>
</dbReference>
<feature type="transmembrane region" description="Helical" evidence="5">
    <location>
        <begin position="64"/>
        <end position="81"/>
    </location>
</feature>
<keyword evidence="2 5" id="KW-0812">Transmembrane</keyword>
<evidence type="ECO:0000256" key="5">
    <source>
        <dbReference type="SAM" id="Phobius"/>
    </source>
</evidence>
<organism evidence="6 7">
    <name type="scientific">Ferrigenium kumadai</name>
    <dbReference type="NCBI Taxonomy" id="1682490"/>
    <lineage>
        <taxon>Bacteria</taxon>
        <taxon>Pseudomonadati</taxon>
        <taxon>Pseudomonadota</taxon>
        <taxon>Betaproteobacteria</taxon>
        <taxon>Nitrosomonadales</taxon>
        <taxon>Gallionellaceae</taxon>
        <taxon>Ferrigenium</taxon>
    </lineage>
</organism>
<evidence type="ECO:0000256" key="3">
    <source>
        <dbReference type="ARBA" id="ARBA00022989"/>
    </source>
</evidence>
<dbReference type="GO" id="GO:0051119">
    <property type="term" value="F:sugar transmembrane transporter activity"/>
    <property type="evidence" value="ECO:0007669"/>
    <property type="project" value="InterPro"/>
</dbReference>